<keyword evidence="4" id="KW-1185">Reference proteome</keyword>
<dbReference type="GO" id="GO:0005886">
    <property type="term" value="C:plasma membrane"/>
    <property type="evidence" value="ECO:0007669"/>
    <property type="project" value="UniProtKB-SubCell"/>
</dbReference>
<dbReference type="KEGG" id="ptan:CRYO30217_01375"/>
<dbReference type="NCBIfam" id="TIGR01845">
    <property type="entry name" value="outer_NodT"/>
    <property type="match status" value="1"/>
</dbReference>
<dbReference type="Proteomes" id="UP000683507">
    <property type="component" value="Chromosome"/>
</dbReference>
<dbReference type="InterPro" id="IPR010131">
    <property type="entry name" value="MdtP/NodT-like"/>
</dbReference>
<sequence>MKKNRIIYGTIIVLLMTIVSCAPGIMRKTENTAMPDTYTGSEDTTNSATIKWRDFFKDEHLAALIDTALKNNQELNIVMQEIEILNYEVGARKGEYLPFVDVGTAVGAEKVGRYTSQGANDANTEIMPDKEFPEPLGDFYLGANMSWEIDVWKKLRNAKKAAFTRYLSSIEGRNFLITQLVAEIAENYYELLALDNQLEIVNSYIDIQQNALNTVKQQKLFAKVTELAVKKFEAELLKTKSLQFTIQQSIVEAENRINFLIGRFPQPIARSSNQFLDLKWDSIYTGIPSQLLANRPDIRQAELELVASKIDVDVARAAFYPSIRITAGLGYQAFNPKYLITTPESLLFNLAGDLVAPVINRNAIKAAYFTSNAKQTQAVYAYERSILNAHIEVINQLSKINNYGSSYALREQQVEVLTESVTIAGSLFKSARADYMEVLLTQRDALESKMELVETKQEQMHAIVNLYKALGGGWR</sequence>
<comment type="subcellular location">
    <subcellularLocation>
        <location evidence="2">Cell membrane</location>
        <topology evidence="2">Lipid-anchor</topology>
    </subcellularLocation>
</comment>
<evidence type="ECO:0000313" key="4">
    <source>
        <dbReference type="Proteomes" id="UP000683507"/>
    </source>
</evidence>
<name>A0A916JLT2_9FLAO</name>
<keyword evidence="2" id="KW-0472">Membrane</keyword>
<gene>
    <name evidence="3" type="primary">ttgI</name>
    <name evidence="3" type="ORF">CRYO30217_01375</name>
</gene>
<keyword evidence="2" id="KW-1134">Transmembrane beta strand</keyword>
<dbReference type="Pfam" id="PF02321">
    <property type="entry name" value="OEP"/>
    <property type="match status" value="2"/>
</dbReference>
<protein>
    <submittedName>
        <fullName evidence="3">Toluene efflux pump outer membrane protein TtgI</fullName>
    </submittedName>
</protein>
<evidence type="ECO:0000256" key="2">
    <source>
        <dbReference type="RuleBase" id="RU362097"/>
    </source>
</evidence>
<keyword evidence="2" id="KW-0564">Palmitate</keyword>
<evidence type="ECO:0000313" key="3">
    <source>
        <dbReference type="EMBL" id="CAG5080561.1"/>
    </source>
</evidence>
<dbReference type="PROSITE" id="PS51257">
    <property type="entry name" value="PROKAR_LIPOPROTEIN"/>
    <property type="match status" value="1"/>
</dbReference>
<dbReference type="AlphaFoldDB" id="A0A916JLT2"/>
<dbReference type="PANTHER" id="PTHR30203:SF30">
    <property type="entry name" value="OUTER MEMBRANE PROTEIN-RELATED"/>
    <property type="match status" value="1"/>
</dbReference>
<dbReference type="EMBL" id="OU015584">
    <property type="protein sequence ID" value="CAG5080561.1"/>
    <property type="molecule type" value="Genomic_DNA"/>
</dbReference>
<reference evidence="3" key="1">
    <citation type="submission" date="2021-04" db="EMBL/GenBank/DDBJ databases">
        <authorList>
            <person name="Rodrigo-Torres L."/>
            <person name="Arahal R. D."/>
            <person name="Lucena T."/>
        </authorList>
    </citation>
    <scope>NUCLEOTIDE SEQUENCE</scope>
    <source>
        <strain evidence="3">AS29M-1</strain>
    </source>
</reference>
<dbReference type="SUPFAM" id="SSF56954">
    <property type="entry name" value="Outer membrane efflux proteins (OEP)"/>
    <property type="match status" value="1"/>
</dbReference>
<dbReference type="Gene3D" id="1.20.1600.10">
    <property type="entry name" value="Outer membrane efflux proteins (OEP)"/>
    <property type="match status" value="1"/>
</dbReference>
<evidence type="ECO:0000256" key="1">
    <source>
        <dbReference type="ARBA" id="ARBA00007613"/>
    </source>
</evidence>
<organism evidence="3 4">
    <name type="scientific">Parvicella tangerina</name>
    <dbReference type="NCBI Taxonomy" id="2829795"/>
    <lineage>
        <taxon>Bacteria</taxon>
        <taxon>Pseudomonadati</taxon>
        <taxon>Bacteroidota</taxon>
        <taxon>Flavobacteriia</taxon>
        <taxon>Flavobacteriales</taxon>
        <taxon>Parvicellaceae</taxon>
        <taxon>Parvicella</taxon>
    </lineage>
</organism>
<keyword evidence="2" id="KW-0449">Lipoprotein</keyword>
<dbReference type="RefSeq" id="WP_258541575.1">
    <property type="nucleotide sequence ID" value="NZ_OU015584.1"/>
</dbReference>
<comment type="similarity">
    <text evidence="1 2">Belongs to the outer membrane factor (OMF) (TC 1.B.17) family.</text>
</comment>
<dbReference type="PANTHER" id="PTHR30203">
    <property type="entry name" value="OUTER MEMBRANE CATION EFFLUX PROTEIN"/>
    <property type="match status" value="1"/>
</dbReference>
<dbReference type="Gene3D" id="2.20.200.10">
    <property type="entry name" value="Outer membrane efflux proteins (OEP)"/>
    <property type="match status" value="1"/>
</dbReference>
<dbReference type="GO" id="GO:0015562">
    <property type="term" value="F:efflux transmembrane transporter activity"/>
    <property type="evidence" value="ECO:0007669"/>
    <property type="project" value="InterPro"/>
</dbReference>
<accession>A0A916JLT2</accession>
<proteinExistence type="inferred from homology"/>
<dbReference type="InterPro" id="IPR003423">
    <property type="entry name" value="OMP_efflux"/>
</dbReference>
<keyword evidence="2" id="KW-0812">Transmembrane</keyword>